<accession>A0ABP8VUI7</accession>
<evidence type="ECO:0000259" key="13">
    <source>
        <dbReference type="PROSITE" id="PS51674"/>
    </source>
</evidence>
<gene>
    <name evidence="11" type="primary">whiB</name>
    <name evidence="14" type="ORF">GCM10023214_78970</name>
</gene>
<evidence type="ECO:0000256" key="12">
    <source>
        <dbReference type="SAM" id="MobiDB-lite"/>
    </source>
</evidence>
<feature type="binding site" evidence="11">
    <location>
        <position position="220"/>
    </location>
    <ligand>
        <name>[4Fe-4S] cluster</name>
        <dbReference type="ChEBI" id="CHEBI:49883"/>
    </ligand>
</feature>
<evidence type="ECO:0000256" key="8">
    <source>
        <dbReference type="ARBA" id="ARBA00023125"/>
    </source>
</evidence>
<evidence type="ECO:0000256" key="10">
    <source>
        <dbReference type="ARBA" id="ARBA00023163"/>
    </source>
</evidence>
<evidence type="ECO:0000256" key="3">
    <source>
        <dbReference type="ARBA" id="ARBA00022485"/>
    </source>
</evidence>
<dbReference type="InterPro" id="IPR034768">
    <property type="entry name" value="4FE4S_WBL"/>
</dbReference>
<keyword evidence="11" id="KW-0963">Cytoplasm</keyword>
<feature type="domain" description="4Fe-4S Wbl-type" evidence="13">
    <location>
        <begin position="191"/>
        <end position="250"/>
    </location>
</feature>
<comment type="caution">
    <text evidence="14">The sequence shown here is derived from an EMBL/GenBank/DDBJ whole genome shotgun (WGS) entry which is preliminary data.</text>
</comment>
<sequence length="294" mass="32574">MAGTAPTEAPIDRSGCPARRHGTVSARRHHGCTCPDAEAKYRRYNQFQYAGKAHLSPDVDHRIDATGTRRRIQALYAIGHREHDLARRLGYTSPKRVFAERACVIPFMHNSSSRARVYQSTAAKVAALYEELRDVPGPSTHLRARARRCGWFRPDEWDTADIDDPDSTPDTAGTRPRVVETDPTDPWFGALCRSGRYDPELWWAGTQRSSAQAVRVCGHCPMRRRCLQHALTAPENYGVWGALSERKRRAVRAELRRQLAGRPMVGSPELTAVLDCYTPAAGDDAGAAGTGVDG</sequence>
<evidence type="ECO:0000313" key="15">
    <source>
        <dbReference type="Proteomes" id="UP001500192"/>
    </source>
</evidence>
<keyword evidence="8 11" id="KW-0238">DNA-binding</keyword>
<dbReference type="RefSeq" id="WP_346057030.1">
    <property type="nucleotide sequence ID" value="NZ_BAABIB010000184.1"/>
</dbReference>
<comment type="PTM">
    <text evidence="11">Upon Fe-S cluster removal intramolecular disulfide bonds are formed.</text>
</comment>
<feature type="binding site" evidence="11">
    <location>
        <position position="192"/>
    </location>
    <ligand>
        <name>[4Fe-4S] cluster</name>
        <dbReference type="ChEBI" id="CHEBI:49883"/>
    </ligand>
</feature>
<feature type="binding site" evidence="11">
    <location>
        <position position="217"/>
    </location>
    <ligand>
        <name>[4Fe-4S] cluster</name>
        <dbReference type="ChEBI" id="CHEBI:49883"/>
    </ligand>
</feature>
<evidence type="ECO:0000256" key="11">
    <source>
        <dbReference type="HAMAP-Rule" id="MF_01479"/>
    </source>
</evidence>
<evidence type="ECO:0000256" key="9">
    <source>
        <dbReference type="ARBA" id="ARBA00023157"/>
    </source>
</evidence>
<keyword evidence="10 11" id="KW-0804">Transcription</keyword>
<keyword evidence="5 11" id="KW-0408">Iron</keyword>
<dbReference type="EMBL" id="BAABIB010000184">
    <property type="protein sequence ID" value="GAA4672493.1"/>
    <property type="molecule type" value="Genomic_DNA"/>
</dbReference>
<keyword evidence="7 11" id="KW-0805">Transcription regulation</keyword>
<comment type="similarity">
    <text evidence="2 11">Belongs to the WhiB family.</text>
</comment>
<keyword evidence="15" id="KW-1185">Reference proteome</keyword>
<evidence type="ECO:0000256" key="1">
    <source>
        <dbReference type="ARBA" id="ARBA00004496"/>
    </source>
</evidence>
<keyword evidence="3 11" id="KW-0004">4Fe-4S</keyword>
<feature type="compositionally biased region" description="Basic residues" evidence="12">
    <location>
        <begin position="18"/>
        <end position="29"/>
    </location>
</feature>
<dbReference type="PANTHER" id="PTHR38839">
    <property type="entry name" value="TRANSCRIPTIONAL REGULATOR WHID-RELATED"/>
    <property type="match status" value="1"/>
</dbReference>
<dbReference type="InterPro" id="IPR003482">
    <property type="entry name" value="Whib"/>
</dbReference>
<dbReference type="PROSITE" id="PS51674">
    <property type="entry name" value="4FE4S_WBL"/>
    <property type="match status" value="1"/>
</dbReference>
<protein>
    <recommendedName>
        <fullName evidence="11">Transcriptional regulator WhiB</fullName>
    </recommendedName>
</protein>
<keyword evidence="4 11" id="KW-0479">Metal-binding</keyword>
<feature type="binding site" evidence="11">
    <location>
        <position position="226"/>
    </location>
    <ligand>
        <name>[4Fe-4S] cluster</name>
        <dbReference type="ChEBI" id="CHEBI:49883"/>
    </ligand>
</feature>
<organism evidence="14 15">
    <name type="scientific">Amycolatopsis dongchuanensis</name>
    <dbReference type="NCBI Taxonomy" id="1070866"/>
    <lineage>
        <taxon>Bacteria</taxon>
        <taxon>Bacillati</taxon>
        <taxon>Actinomycetota</taxon>
        <taxon>Actinomycetes</taxon>
        <taxon>Pseudonocardiales</taxon>
        <taxon>Pseudonocardiaceae</taxon>
        <taxon>Amycolatopsis</taxon>
    </lineage>
</organism>
<evidence type="ECO:0000256" key="2">
    <source>
        <dbReference type="ARBA" id="ARBA00006597"/>
    </source>
</evidence>
<evidence type="ECO:0000256" key="6">
    <source>
        <dbReference type="ARBA" id="ARBA00023014"/>
    </source>
</evidence>
<evidence type="ECO:0000256" key="5">
    <source>
        <dbReference type="ARBA" id="ARBA00023004"/>
    </source>
</evidence>
<name>A0ABP8VUI7_9PSEU</name>
<keyword evidence="9 11" id="KW-1015">Disulfide bond</keyword>
<dbReference type="HAMAP" id="MF_01479">
    <property type="entry name" value="WhiB"/>
    <property type="match status" value="1"/>
</dbReference>
<comment type="cofactor">
    <cofactor evidence="11">
        <name>[4Fe-4S] cluster</name>
        <dbReference type="ChEBI" id="CHEBI:49883"/>
    </cofactor>
    <text evidence="11">Binds 1 [4Fe-4S] cluster per subunit. Following nitrosylation of the [4Fe-4S] cluster binds 1 [4Fe-8(NO)] cluster per subunit.</text>
</comment>
<reference evidence="15" key="1">
    <citation type="journal article" date="2019" name="Int. J. Syst. Evol. Microbiol.">
        <title>The Global Catalogue of Microorganisms (GCM) 10K type strain sequencing project: providing services to taxonomists for standard genome sequencing and annotation.</title>
        <authorList>
            <consortium name="The Broad Institute Genomics Platform"/>
            <consortium name="The Broad Institute Genome Sequencing Center for Infectious Disease"/>
            <person name="Wu L."/>
            <person name="Ma J."/>
        </authorList>
    </citation>
    <scope>NUCLEOTIDE SEQUENCE [LARGE SCALE GENOMIC DNA]</scope>
    <source>
        <strain evidence="15">JCM 18054</strain>
    </source>
</reference>
<evidence type="ECO:0000256" key="4">
    <source>
        <dbReference type="ARBA" id="ARBA00022723"/>
    </source>
</evidence>
<keyword evidence="6 11" id="KW-0411">Iron-sulfur</keyword>
<comment type="function">
    <text evidence="11">Acts as a transcriptional regulator. Probably redox-responsive. The apo- but not holo-form probably binds DNA.</text>
</comment>
<feature type="region of interest" description="Disordered" evidence="12">
    <location>
        <begin position="160"/>
        <end position="180"/>
    </location>
</feature>
<evidence type="ECO:0000313" key="14">
    <source>
        <dbReference type="EMBL" id="GAA4672493.1"/>
    </source>
</evidence>
<evidence type="ECO:0000256" key="7">
    <source>
        <dbReference type="ARBA" id="ARBA00023015"/>
    </source>
</evidence>
<dbReference type="Pfam" id="PF02467">
    <property type="entry name" value="Whib"/>
    <property type="match status" value="1"/>
</dbReference>
<feature type="region of interest" description="Disordered" evidence="12">
    <location>
        <begin position="1"/>
        <end position="29"/>
    </location>
</feature>
<proteinExistence type="inferred from homology"/>
<comment type="subcellular location">
    <subcellularLocation>
        <location evidence="1 11">Cytoplasm</location>
    </subcellularLocation>
</comment>
<comment type="PTM">
    <text evidence="11">The Fe-S cluster can be nitrosylated by nitric oxide (NO).</text>
</comment>
<dbReference type="Proteomes" id="UP001500192">
    <property type="component" value="Unassembled WGS sequence"/>
</dbReference>